<dbReference type="PROSITE" id="PS50887">
    <property type="entry name" value="GGDEF"/>
    <property type="match status" value="1"/>
</dbReference>
<protein>
    <submittedName>
        <fullName evidence="3">Diguanylate cyclase</fullName>
        <ecNumber evidence="3">2.7.7.65</ecNumber>
    </submittedName>
</protein>
<dbReference type="EMBL" id="JAJCIS010000003">
    <property type="protein sequence ID" value="MCB7387104.1"/>
    <property type="molecule type" value="Genomic_DNA"/>
</dbReference>
<keyword evidence="4" id="KW-1185">Reference proteome</keyword>
<dbReference type="InterPro" id="IPR043128">
    <property type="entry name" value="Rev_trsase/Diguanyl_cyclase"/>
</dbReference>
<keyword evidence="3" id="KW-0548">Nucleotidyltransferase</keyword>
<feature type="transmembrane region" description="Helical" evidence="1">
    <location>
        <begin position="21"/>
        <end position="45"/>
    </location>
</feature>
<dbReference type="Pfam" id="PF00990">
    <property type="entry name" value="GGDEF"/>
    <property type="match status" value="1"/>
</dbReference>
<reference evidence="3 4" key="1">
    <citation type="submission" date="2021-10" db="EMBL/GenBank/DDBJ databases">
        <title>Collection of gut derived symbiotic bacterial strains cultured from healthy donors.</title>
        <authorList>
            <person name="Lin H."/>
            <person name="Littmann E."/>
            <person name="Kohout C."/>
            <person name="Pamer E.G."/>
        </authorList>
    </citation>
    <scope>NUCLEOTIDE SEQUENCE [LARGE SCALE GENOMIC DNA]</scope>
    <source>
        <strain evidence="3 4">DFI.1.165</strain>
    </source>
</reference>
<proteinExistence type="predicted"/>
<comment type="caution">
    <text evidence="3">The sequence shown here is derived from an EMBL/GenBank/DDBJ whole genome shotgun (WGS) entry which is preliminary data.</text>
</comment>
<dbReference type="SMART" id="SM00267">
    <property type="entry name" value="GGDEF"/>
    <property type="match status" value="1"/>
</dbReference>
<dbReference type="EC" id="2.7.7.65" evidence="3"/>
<dbReference type="NCBIfam" id="TIGR00254">
    <property type="entry name" value="GGDEF"/>
    <property type="match status" value="1"/>
</dbReference>
<dbReference type="PANTHER" id="PTHR45138">
    <property type="entry name" value="REGULATORY COMPONENTS OF SENSORY TRANSDUCTION SYSTEM"/>
    <property type="match status" value="1"/>
</dbReference>
<evidence type="ECO:0000313" key="3">
    <source>
        <dbReference type="EMBL" id="MCB7387104.1"/>
    </source>
</evidence>
<evidence type="ECO:0000259" key="2">
    <source>
        <dbReference type="PROSITE" id="PS50887"/>
    </source>
</evidence>
<dbReference type="RefSeq" id="WP_066735201.1">
    <property type="nucleotide sequence ID" value="NZ_JAJCIQ010000003.1"/>
</dbReference>
<dbReference type="Gene3D" id="3.30.450.20">
    <property type="entry name" value="PAS domain"/>
    <property type="match status" value="2"/>
</dbReference>
<sequence length="518" mass="57447">MNRESQKRNKGGKWEISFSPITRYSIVFCVIVLIIIFFGGAILSINQMKSKAELSLTGSDALISERVNGTIEFLESLADLPEFYDPEVPPIDKVKKLDQMSPHFGYMMICYVDADIIVYSDGSEPASLASREYMQQLFSTGQRQVTDSFAAGADGATLNYTVAVPLQDEEGELTGCLFSAIYFDEVEAILERTAQASGSDATLIGSQGQIMSSSKGVPYGSPVMEVLQDYTIFGTTPDKLQERMLAMQSGSYWSIQNGSLCYTTYQRIENTGWDMLCTIRFWEAFSEILPSLTLVAFLTILVCGGLLWLVRHYIEGQMKVVDMLVNSIGELEKKIYQNERPDNVDFNEILRLTSNGLSDSLTGVVTRSVFLKRAKEQISKLDSQTVSALLFVDMDNLKYINDTCGHSGGDIALQSIAYVLREYEKKYEGVAGRYGGDEFVLLLTGLDDESELRGILDEIVLRFQSEVGSGGQSIPIKCSIGVAVYHSGAGLEEMIADADEALYYVKHNGKGYYHIHQN</sequence>
<keyword evidence="3" id="KW-0808">Transferase</keyword>
<name>A0ABS8DFB8_9FIRM</name>
<dbReference type="SUPFAM" id="SSF55073">
    <property type="entry name" value="Nucleotide cyclase"/>
    <property type="match status" value="1"/>
</dbReference>
<gene>
    <name evidence="3" type="ORF">LIZ65_07355</name>
</gene>
<accession>A0ABS8DFB8</accession>
<dbReference type="InterPro" id="IPR029787">
    <property type="entry name" value="Nucleotide_cyclase"/>
</dbReference>
<keyword evidence="1" id="KW-0472">Membrane</keyword>
<dbReference type="Proteomes" id="UP001299546">
    <property type="component" value="Unassembled WGS sequence"/>
</dbReference>
<dbReference type="Gene3D" id="3.30.70.270">
    <property type="match status" value="1"/>
</dbReference>
<dbReference type="GO" id="GO:0052621">
    <property type="term" value="F:diguanylate cyclase activity"/>
    <property type="evidence" value="ECO:0007669"/>
    <property type="project" value="UniProtKB-EC"/>
</dbReference>
<organism evidence="3 4">
    <name type="scientific">Bariatricus massiliensis</name>
    <dbReference type="NCBI Taxonomy" id="1745713"/>
    <lineage>
        <taxon>Bacteria</taxon>
        <taxon>Bacillati</taxon>
        <taxon>Bacillota</taxon>
        <taxon>Clostridia</taxon>
        <taxon>Lachnospirales</taxon>
        <taxon>Lachnospiraceae</taxon>
        <taxon>Bariatricus</taxon>
    </lineage>
</organism>
<dbReference type="InterPro" id="IPR000160">
    <property type="entry name" value="GGDEF_dom"/>
</dbReference>
<evidence type="ECO:0000256" key="1">
    <source>
        <dbReference type="SAM" id="Phobius"/>
    </source>
</evidence>
<dbReference type="PANTHER" id="PTHR45138:SF9">
    <property type="entry name" value="DIGUANYLATE CYCLASE DGCM-RELATED"/>
    <property type="match status" value="1"/>
</dbReference>
<dbReference type="InterPro" id="IPR050469">
    <property type="entry name" value="Diguanylate_Cyclase"/>
</dbReference>
<keyword evidence="1" id="KW-1133">Transmembrane helix</keyword>
<dbReference type="CDD" id="cd01949">
    <property type="entry name" value="GGDEF"/>
    <property type="match status" value="1"/>
</dbReference>
<feature type="transmembrane region" description="Helical" evidence="1">
    <location>
        <begin position="288"/>
        <end position="310"/>
    </location>
</feature>
<keyword evidence="1" id="KW-0812">Transmembrane</keyword>
<feature type="domain" description="GGDEF" evidence="2">
    <location>
        <begin position="385"/>
        <end position="518"/>
    </location>
</feature>
<evidence type="ECO:0000313" key="4">
    <source>
        <dbReference type="Proteomes" id="UP001299546"/>
    </source>
</evidence>